<name>M0M6B5_9EURY</name>
<dbReference type="GO" id="GO:0004719">
    <property type="term" value="F:protein-L-isoaspartate (D-aspartate) O-methyltransferase activity"/>
    <property type="evidence" value="ECO:0007669"/>
    <property type="project" value="UniProtKB-UniRule"/>
</dbReference>
<comment type="catalytic activity">
    <reaction evidence="8 9">
        <text>[protein]-L-isoaspartate + S-adenosyl-L-methionine = [protein]-L-isoaspartate alpha-methyl ester + S-adenosyl-L-homocysteine</text>
        <dbReference type="Rhea" id="RHEA:12705"/>
        <dbReference type="Rhea" id="RHEA-COMP:12143"/>
        <dbReference type="Rhea" id="RHEA-COMP:12144"/>
        <dbReference type="ChEBI" id="CHEBI:57856"/>
        <dbReference type="ChEBI" id="CHEBI:59789"/>
        <dbReference type="ChEBI" id="CHEBI:90596"/>
        <dbReference type="ChEBI" id="CHEBI:90598"/>
        <dbReference type="EC" id="2.1.1.77"/>
    </reaction>
</comment>
<dbReference type="SUPFAM" id="SSF53335">
    <property type="entry name" value="S-adenosyl-L-methionine-dependent methyltransferases"/>
    <property type="match status" value="1"/>
</dbReference>
<accession>M0M6B5</accession>
<dbReference type="InterPro" id="IPR000682">
    <property type="entry name" value="PCMT"/>
</dbReference>
<evidence type="ECO:0000256" key="4">
    <source>
        <dbReference type="ARBA" id="ARBA00022603"/>
    </source>
</evidence>
<dbReference type="Gene3D" id="3.40.50.150">
    <property type="entry name" value="Vaccinia Virus protein VP39"/>
    <property type="match status" value="1"/>
</dbReference>
<dbReference type="HAMAP" id="MF_00090">
    <property type="entry name" value="PIMT"/>
    <property type="match status" value="1"/>
</dbReference>
<dbReference type="GO" id="GO:0032259">
    <property type="term" value="P:methylation"/>
    <property type="evidence" value="ECO:0007669"/>
    <property type="project" value="UniProtKB-KW"/>
</dbReference>
<feature type="active site" evidence="9">
    <location>
        <position position="61"/>
    </location>
</feature>
<comment type="similarity">
    <text evidence="2 9">Belongs to the methyltransferase superfamily. L-isoaspartyl/D-aspartyl protein methyltransferase family.</text>
</comment>
<keyword evidence="4 9" id="KW-0489">Methyltransferase</keyword>
<evidence type="ECO:0000256" key="8">
    <source>
        <dbReference type="ARBA" id="ARBA00029295"/>
    </source>
</evidence>
<protein>
    <recommendedName>
        <fullName evidence="9">Protein-L-isoaspartate O-methyltransferase</fullName>
        <ecNumber evidence="9">2.1.1.77</ecNumber>
    </recommendedName>
    <alternativeName>
        <fullName evidence="9">L-isoaspartyl protein carboxyl methyltransferase</fullName>
    </alternativeName>
    <alternativeName>
        <fullName evidence="9">Protein L-isoaspartyl methyltransferase</fullName>
    </alternativeName>
    <alternativeName>
        <fullName evidence="9">Protein-beta-aspartate methyltransferase</fullName>
        <shortName evidence="9">PIMT</shortName>
    </alternativeName>
</protein>
<keyword evidence="3 9" id="KW-0963">Cytoplasm</keyword>
<dbReference type="GO" id="GO:0005737">
    <property type="term" value="C:cytoplasm"/>
    <property type="evidence" value="ECO:0007669"/>
    <property type="project" value="UniProtKB-SubCell"/>
</dbReference>
<keyword evidence="6 9" id="KW-0949">S-adenosyl-L-methionine</keyword>
<evidence type="ECO:0000256" key="7">
    <source>
        <dbReference type="ARBA" id="ARBA00025330"/>
    </source>
</evidence>
<dbReference type="eggNOG" id="arCOG00976">
    <property type="taxonomic scope" value="Archaea"/>
</dbReference>
<dbReference type="Pfam" id="PF01135">
    <property type="entry name" value="PCMT"/>
    <property type="match status" value="1"/>
</dbReference>
<proteinExistence type="inferred from homology"/>
<evidence type="ECO:0000256" key="6">
    <source>
        <dbReference type="ARBA" id="ARBA00022691"/>
    </source>
</evidence>
<comment type="caution">
    <text evidence="10">The sequence shown here is derived from an EMBL/GenBank/DDBJ whole genome shotgun (WGS) entry which is preliminary data.</text>
</comment>
<sequence>MDTRAQRERLVAQLDRQGRIERDSTREALLAVPRHEFVPEARRSAAYDDRPLPIGEGQTISAPHMVAMMTDLLGLDPGDSVLEIGTGCGYHAAVTAEVVGHLRSVEYYEPLAVATRERLARLGYDVEVRVGDGHQGWPEGAPYDAAYLTCATPEIPDPVVEQVRLGGRIVAPVGTRRQTLVRATKQEGGDLDVEKHGGVRFVRMQG</sequence>
<evidence type="ECO:0000256" key="9">
    <source>
        <dbReference type="HAMAP-Rule" id="MF_00090"/>
    </source>
</evidence>
<evidence type="ECO:0000256" key="2">
    <source>
        <dbReference type="ARBA" id="ARBA00005369"/>
    </source>
</evidence>
<dbReference type="NCBIfam" id="TIGR00080">
    <property type="entry name" value="pimt"/>
    <property type="match status" value="1"/>
</dbReference>
<evidence type="ECO:0000313" key="10">
    <source>
        <dbReference type="EMBL" id="EMA40154.1"/>
    </source>
</evidence>
<dbReference type="RefSeq" id="WP_007691509.1">
    <property type="nucleotide sequence ID" value="NZ_AJRK01000370.1"/>
</dbReference>
<evidence type="ECO:0000256" key="5">
    <source>
        <dbReference type="ARBA" id="ARBA00022679"/>
    </source>
</evidence>
<dbReference type="PATRIC" id="fig|1132509.6.peg.1154"/>
<dbReference type="Proteomes" id="UP000011566">
    <property type="component" value="Unassembled WGS sequence"/>
</dbReference>
<evidence type="ECO:0000256" key="1">
    <source>
        <dbReference type="ARBA" id="ARBA00004496"/>
    </source>
</evidence>
<dbReference type="PANTHER" id="PTHR11579">
    <property type="entry name" value="PROTEIN-L-ISOASPARTATE O-METHYLTRANSFERASE"/>
    <property type="match status" value="1"/>
</dbReference>
<dbReference type="GO" id="GO:0030091">
    <property type="term" value="P:protein repair"/>
    <property type="evidence" value="ECO:0007669"/>
    <property type="project" value="UniProtKB-UniRule"/>
</dbReference>
<dbReference type="NCBIfam" id="NF001453">
    <property type="entry name" value="PRK00312.1"/>
    <property type="match status" value="1"/>
</dbReference>
<gene>
    <name evidence="9" type="primary">pcm</name>
    <name evidence="10" type="ORF">C447_05007</name>
</gene>
<dbReference type="AlphaFoldDB" id="M0M6B5"/>
<comment type="function">
    <text evidence="7 9">Catalyzes the methyl esterification of L-isoaspartyl residues in peptides and proteins that result from spontaneous decomposition of normal L-aspartyl and L-asparaginyl residues. It plays a role in the repair and/or degradation of damaged proteins.</text>
</comment>
<dbReference type="EC" id="2.1.1.77" evidence="9"/>
<dbReference type="FunFam" id="3.40.50.150:FF:000010">
    <property type="entry name" value="Protein-L-isoaspartate O-methyltransferase"/>
    <property type="match status" value="1"/>
</dbReference>
<dbReference type="EMBL" id="AOMB01000013">
    <property type="protein sequence ID" value="EMA40154.1"/>
    <property type="molecule type" value="Genomic_DNA"/>
</dbReference>
<organism evidence="10 11">
    <name type="scientific">Halococcus hamelinensis 100A6</name>
    <dbReference type="NCBI Taxonomy" id="1132509"/>
    <lineage>
        <taxon>Archaea</taxon>
        <taxon>Methanobacteriati</taxon>
        <taxon>Methanobacteriota</taxon>
        <taxon>Stenosarchaea group</taxon>
        <taxon>Halobacteria</taxon>
        <taxon>Halobacteriales</taxon>
        <taxon>Halococcaceae</taxon>
        <taxon>Halococcus</taxon>
    </lineage>
</organism>
<keyword evidence="11" id="KW-1185">Reference proteome</keyword>
<dbReference type="InterPro" id="IPR029063">
    <property type="entry name" value="SAM-dependent_MTases_sf"/>
</dbReference>
<reference evidence="10 11" key="1">
    <citation type="journal article" date="2014" name="PLoS Genet.">
        <title>Phylogenetically driven sequencing of extremely halophilic archaea reveals strategies for static and dynamic osmo-response.</title>
        <authorList>
            <person name="Becker E.A."/>
            <person name="Seitzer P.M."/>
            <person name="Tritt A."/>
            <person name="Larsen D."/>
            <person name="Krusor M."/>
            <person name="Yao A.I."/>
            <person name="Wu D."/>
            <person name="Madern D."/>
            <person name="Eisen J.A."/>
            <person name="Darling A.E."/>
            <person name="Facciotti M.T."/>
        </authorList>
    </citation>
    <scope>NUCLEOTIDE SEQUENCE [LARGE SCALE GENOMIC DNA]</scope>
    <source>
        <strain evidence="10 11">100A6</strain>
    </source>
</reference>
<keyword evidence="5 9" id="KW-0808">Transferase</keyword>
<comment type="subcellular location">
    <subcellularLocation>
        <location evidence="1 9">Cytoplasm</location>
    </subcellularLocation>
</comment>
<dbReference type="CDD" id="cd02440">
    <property type="entry name" value="AdoMet_MTases"/>
    <property type="match status" value="1"/>
</dbReference>
<evidence type="ECO:0000256" key="3">
    <source>
        <dbReference type="ARBA" id="ARBA00022490"/>
    </source>
</evidence>
<dbReference type="PANTHER" id="PTHR11579:SF0">
    <property type="entry name" value="PROTEIN-L-ISOASPARTATE(D-ASPARTATE) O-METHYLTRANSFERASE"/>
    <property type="match status" value="1"/>
</dbReference>
<evidence type="ECO:0000313" key="11">
    <source>
        <dbReference type="Proteomes" id="UP000011566"/>
    </source>
</evidence>
<dbReference type="OrthoDB" id="33618at2157"/>